<dbReference type="OrthoDB" id="3219396at2759"/>
<dbReference type="SUPFAM" id="SSF81383">
    <property type="entry name" value="F-box domain"/>
    <property type="match status" value="1"/>
</dbReference>
<name>J0LIJ5_AURST</name>
<proteinExistence type="predicted"/>
<dbReference type="Gene3D" id="1.20.1280.50">
    <property type="match status" value="1"/>
</dbReference>
<dbReference type="InterPro" id="IPR036047">
    <property type="entry name" value="F-box-like_dom_sf"/>
</dbReference>
<evidence type="ECO:0000259" key="1">
    <source>
        <dbReference type="PROSITE" id="PS50181"/>
    </source>
</evidence>
<organism evidence="2 3">
    <name type="scientific">Auricularia subglabra (strain TFB-10046 / SS5)</name>
    <name type="common">White-rot fungus</name>
    <name type="synonym">Auricularia delicata (strain TFB10046)</name>
    <dbReference type="NCBI Taxonomy" id="717982"/>
    <lineage>
        <taxon>Eukaryota</taxon>
        <taxon>Fungi</taxon>
        <taxon>Dikarya</taxon>
        <taxon>Basidiomycota</taxon>
        <taxon>Agaricomycotina</taxon>
        <taxon>Agaricomycetes</taxon>
        <taxon>Auriculariales</taxon>
        <taxon>Auriculariaceae</taxon>
        <taxon>Auricularia</taxon>
    </lineage>
</organism>
<dbReference type="InterPro" id="IPR032675">
    <property type="entry name" value="LRR_dom_sf"/>
</dbReference>
<dbReference type="Pfam" id="PF12937">
    <property type="entry name" value="F-box-like"/>
    <property type="match status" value="1"/>
</dbReference>
<reference evidence="3" key="1">
    <citation type="journal article" date="2012" name="Science">
        <title>The Paleozoic origin of enzymatic lignin decomposition reconstructed from 31 fungal genomes.</title>
        <authorList>
            <person name="Floudas D."/>
            <person name="Binder M."/>
            <person name="Riley R."/>
            <person name="Barry K."/>
            <person name="Blanchette R.A."/>
            <person name="Henrissat B."/>
            <person name="Martinez A.T."/>
            <person name="Otillar R."/>
            <person name="Spatafora J.W."/>
            <person name="Yadav J.S."/>
            <person name="Aerts A."/>
            <person name="Benoit I."/>
            <person name="Boyd A."/>
            <person name="Carlson A."/>
            <person name="Copeland A."/>
            <person name="Coutinho P.M."/>
            <person name="de Vries R.P."/>
            <person name="Ferreira P."/>
            <person name="Findley K."/>
            <person name="Foster B."/>
            <person name="Gaskell J."/>
            <person name="Glotzer D."/>
            <person name="Gorecki P."/>
            <person name="Heitman J."/>
            <person name="Hesse C."/>
            <person name="Hori C."/>
            <person name="Igarashi K."/>
            <person name="Jurgens J.A."/>
            <person name="Kallen N."/>
            <person name="Kersten P."/>
            <person name="Kohler A."/>
            <person name="Kuees U."/>
            <person name="Kumar T.K.A."/>
            <person name="Kuo A."/>
            <person name="LaButti K."/>
            <person name="Larrondo L.F."/>
            <person name="Lindquist E."/>
            <person name="Ling A."/>
            <person name="Lombard V."/>
            <person name="Lucas S."/>
            <person name="Lundell T."/>
            <person name="Martin R."/>
            <person name="McLaughlin D.J."/>
            <person name="Morgenstern I."/>
            <person name="Morin E."/>
            <person name="Murat C."/>
            <person name="Nagy L.G."/>
            <person name="Nolan M."/>
            <person name="Ohm R.A."/>
            <person name="Patyshakuliyeva A."/>
            <person name="Rokas A."/>
            <person name="Ruiz-Duenas F.J."/>
            <person name="Sabat G."/>
            <person name="Salamov A."/>
            <person name="Samejima M."/>
            <person name="Schmutz J."/>
            <person name="Slot J.C."/>
            <person name="St John F."/>
            <person name="Stenlid J."/>
            <person name="Sun H."/>
            <person name="Sun S."/>
            <person name="Syed K."/>
            <person name="Tsang A."/>
            <person name="Wiebenga A."/>
            <person name="Young D."/>
            <person name="Pisabarro A."/>
            <person name="Eastwood D.C."/>
            <person name="Martin F."/>
            <person name="Cullen D."/>
            <person name="Grigoriev I.V."/>
            <person name="Hibbett D.S."/>
        </authorList>
    </citation>
    <scope>NUCLEOTIDE SEQUENCE [LARGE SCALE GENOMIC DNA]</scope>
    <source>
        <strain evidence="3">TFB10046</strain>
    </source>
</reference>
<keyword evidence="3" id="KW-1185">Reference proteome</keyword>
<sequence>MLGRRHINNLPGEVLDYIFSFLDFESLRMAAQACLHWRDHGIDHPTFWRNVKATSATAGALDMLAARLGQSCGRPFSLTIDIEAPLRPAAEKRLMNLITAIMPTVQQLHIRLNSFCLVTLWSVLNLHPPELTSFSLKLYNPDRVMARDPLNAWIFNNLPGKLREVTIEDVTIPSEHLYFPAFSNLHTLQMFHPSGSHSPFPVFIFENCRHLHTLLLQCGIFTYEDPWTAAALEGLSQLTVLDVHLDPLARNEFVAQMPLLNDIPVVILTMPPDEDAVYDFLAGVGSPFNVGLITLDANDFFVLIEDDRTGYMRKMVVSKKAYARAPDSNGQIHPLFENDEFPAQVQFLKVSLSIWNLLVPYMTLYTSLPKLMVDLSVPNGALVEGLDGTPLAFCALDTFVLENNEPGCAFVMVDDIISFVDSVLQAPQCRRLEVHRVFPRGDLAALHRRFDHVTYSPVIHGRPIIRRRTR</sequence>
<protein>
    <recommendedName>
        <fullName evidence="1">F-box domain-containing protein</fullName>
    </recommendedName>
</protein>
<dbReference type="KEGG" id="adl:AURDEDRAFT_171842"/>
<evidence type="ECO:0000313" key="2">
    <source>
        <dbReference type="EMBL" id="EJD39047.1"/>
    </source>
</evidence>
<dbReference type="Proteomes" id="UP000006514">
    <property type="component" value="Unassembled WGS sequence"/>
</dbReference>
<evidence type="ECO:0000313" key="3">
    <source>
        <dbReference type="Proteomes" id="UP000006514"/>
    </source>
</evidence>
<dbReference type="Gene3D" id="3.80.10.10">
    <property type="entry name" value="Ribonuclease Inhibitor"/>
    <property type="match status" value="1"/>
</dbReference>
<accession>J0LIJ5</accession>
<feature type="domain" description="F-box" evidence="1">
    <location>
        <begin position="4"/>
        <end position="51"/>
    </location>
</feature>
<dbReference type="InterPro" id="IPR001810">
    <property type="entry name" value="F-box_dom"/>
</dbReference>
<gene>
    <name evidence="2" type="ORF">AURDEDRAFT_171842</name>
</gene>
<dbReference type="EMBL" id="JH687817">
    <property type="protein sequence ID" value="EJD39047.1"/>
    <property type="molecule type" value="Genomic_DNA"/>
</dbReference>
<dbReference type="InParanoid" id="J0LIJ5"/>
<dbReference type="AlphaFoldDB" id="J0LIJ5"/>
<dbReference type="SUPFAM" id="SSF52047">
    <property type="entry name" value="RNI-like"/>
    <property type="match status" value="1"/>
</dbReference>
<dbReference type="PROSITE" id="PS50181">
    <property type="entry name" value="FBOX"/>
    <property type="match status" value="1"/>
</dbReference>